<dbReference type="InterPro" id="IPR010280">
    <property type="entry name" value="U5_MeTrfase_fam"/>
</dbReference>
<dbReference type="Proteomes" id="UP000004335">
    <property type="component" value="Unassembled WGS sequence"/>
</dbReference>
<dbReference type="InterPro" id="IPR030390">
    <property type="entry name" value="MeTrfase_TrmA_AS"/>
</dbReference>
<organism evidence="7 8">
    <name type="scientific">Limosilactobacillus reuteri MM4-1A</name>
    <dbReference type="NCBI Taxonomy" id="548485"/>
    <lineage>
        <taxon>Bacteria</taxon>
        <taxon>Bacillati</taxon>
        <taxon>Bacillota</taxon>
        <taxon>Bacilli</taxon>
        <taxon>Lactobacillales</taxon>
        <taxon>Lactobacillaceae</taxon>
        <taxon>Limosilactobacillus</taxon>
    </lineage>
</organism>
<dbReference type="Gene3D" id="2.40.50.140">
    <property type="entry name" value="Nucleic acid-binding proteins"/>
    <property type="match status" value="1"/>
</dbReference>
<dbReference type="PROSITE" id="PS01231">
    <property type="entry name" value="TRMA_2"/>
    <property type="match status" value="1"/>
</dbReference>
<evidence type="ECO:0000259" key="6">
    <source>
        <dbReference type="PROSITE" id="PS50926"/>
    </source>
</evidence>
<dbReference type="PROSITE" id="PS51687">
    <property type="entry name" value="SAM_MT_RNA_M5U"/>
    <property type="match status" value="1"/>
</dbReference>
<evidence type="ECO:0000313" key="8">
    <source>
        <dbReference type="Proteomes" id="UP000004335"/>
    </source>
</evidence>
<evidence type="ECO:0000256" key="1">
    <source>
        <dbReference type="ARBA" id="ARBA00022603"/>
    </source>
</evidence>
<comment type="caution">
    <text evidence="7">The sequence shown here is derived from an EMBL/GenBank/DDBJ whole genome shotgun (WGS) entry which is preliminary data.</text>
</comment>
<name>A0A828RF98_LIMRT</name>
<dbReference type="AlphaFoldDB" id="A0A828RF98"/>
<dbReference type="CDD" id="cd02440">
    <property type="entry name" value="AdoMet_MTases"/>
    <property type="match status" value="1"/>
</dbReference>
<dbReference type="InterPro" id="IPR012340">
    <property type="entry name" value="NA-bd_OB-fold"/>
</dbReference>
<dbReference type="EC" id="2.1.1.-" evidence="7"/>
<dbReference type="SUPFAM" id="SSF53335">
    <property type="entry name" value="S-adenosyl-L-methionine-dependent methyltransferases"/>
    <property type="match status" value="1"/>
</dbReference>
<dbReference type="Gene3D" id="2.40.50.1070">
    <property type="match status" value="1"/>
</dbReference>
<dbReference type="PROSITE" id="PS50926">
    <property type="entry name" value="TRAM"/>
    <property type="match status" value="1"/>
</dbReference>
<keyword evidence="2 4" id="KW-0808">Transferase</keyword>
<dbReference type="PANTHER" id="PTHR11061">
    <property type="entry name" value="RNA M5U METHYLTRANSFERASE"/>
    <property type="match status" value="1"/>
</dbReference>
<keyword evidence="3 4" id="KW-0949">S-adenosyl-L-methionine</keyword>
<dbReference type="FunFam" id="2.40.50.1070:FF:000003">
    <property type="entry name" value="23S rRNA (Uracil-5-)-methyltransferase RumA"/>
    <property type="match status" value="1"/>
</dbReference>
<feature type="active site" description="Nucleophile" evidence="4">
    <location>
        <position position="433"/>
    </location>
</feature>
<protein>
    <submittedName>
        <fullName evidence="7">23S rRNA (Uracil-5-)-methyltransferase RumA</fullName>
        <ecNumber evidence="7">2.1.1.-</ecNumber>
    </submittedName>
</protein>
<dbReference type="PANTHER" id="PTHR11061:SF30">
    <property type="entry name" value="TRNA (URACIL(54)-C(5))-METHYLTRANSFERASE"/>
    <property type="match status" value="1"/>
</dbReference>
<comment type="similarity">
    <text evidence="4">Belongs to the class I-like SAM-binding methyltransferase superfamily. RNA M5U methyltransferase family.</text>
</comment>
<gene>
    <name evidence="7" type="primary">rumA</name>
    <name evidence="7" type="ORF">HMPREF0536_11422</name>
</gene>
<reference evidence="7 8" key="1">
    <citation type="submission" date="2011-01" db="EMBL/GenBank/DDBJ databases">
        <authorList>
            <person name="Muzny D."/>
            <person name="Qin X."/>
            <person name="Buhay C."/>
            <person name="Dugan-Rocha S."/>
            <person name="Ding Y."/>
            <person name="Chen G."/>
            <person name="Hawes A."/>
            <person name="Holder M."/>
            <person name="Jhangiani S."/>
            <person name="Johnson A."/>
            <person name="Khan Z."/>
            <person name="Li Z."/>
            <person name="Liu W."/>
            <person name="Liu X."/>
            <person name="Perez L."/>
            <person name="Shen H."/>
            <person name="Wang Q."/>
            <person name="Watt J."/>
            <person name="Xi L."/>
            <person name="Xin Y."/>
            <person name="Zhou J."/>
            <person name="Deng J."/>
            <person name="Jiang H."/>
            <person name="Liu Y."/>
            <person name="Qu J."/>
            <person name="Song X.-Z."/>
            <person name="Zhang L."/>
            <person name="Villasana D."/>
            <person name="Johnson A."/>
            <person name="Liu J."/>
            <person name="Liyanage D."/>
            <person name="Lorensuhewa L."/>
            <person name="Robinson T."/>
            <person name="Song A."/>
            <person name="Song B.-B."/>
            <person name="Dinh H."/>
            <person name="Thornton R."/>
            <person name="Coyle M."/>
            <person name="Francisco L."/>
            <person name="Jackson L."/>
            <person name="Javaid M."/>
            <person name="Korchina V."/>
            <person name="Kovar C."/>
            <person name="Mata R."/>
            <person name="Mathew T."/>
            <person name="Ngo R."/>
            <person name="Nguyen L."/>
            <person name="Nguyen N."/>
            <person name="Okwuonu G."/>
            <person name="Ongeri F."/>
            <person name="Pham C."/>
            <person name="Simmons D."/>
            <person name="Wilczek-Boney K."/>
            <person name="Hale W."/>
            <person name="Jakkamsetti A."/>
            <person name="Pham P."/>
            <person name="Ruth R."/>
            <person name="San Lucas F."/>
            <person name="Warren J."/>
            <person name="Zhang J."/>
            <person name="Zhao Z."/>
            <person name="Zhou C."/>
            <person name="Zhu D."/>
            <person name="Lee S."/>
            <person name="Bess C."/>
            <person name="Blankenburg K."/>
            <person name="Forbes L."/>
            <person name="Fu Q."/>
            <person name="Gubbala S."/>
            <person name="Hirani K."/>
            <person name="Jayaseelan J.C."/>
            <person name="Lara F."/>
            <person name="Munidasa M."/>
            <person name="Palculict T."/>
            <person name="Patil S."/>
            <person name="Pu L.-L."/>
            <person name="Saada N."/>
            <person name="Tang L."/>
            <person name="Weissenberger G."/>
            <person name="Zhu Y."/>
            <person name="Hemphill L."/>
            <person name="Shang Y."/>
            <person name="Youmans B."/>
            <person name="Ayvaz T."/>
            <person name="Ross M."/>
            <person name="Santibanez J."/>
            <person name="Aqrawi P."/>
            <person name="Gross S."/>
            <person name="Joshi V."/>
            <person name="Fowler G."/>
            <person name="Nazareth L."/>
            <person name="Reid J."/>
            <person name="Worley K."/>
            <person name="Petrosino J."/>
            <person name="Highlander S."/>
            <person name="Gibbs R."/>
        </authorList>
    </citation>
    <scope>NUCLEOTIDE SEQUENCE [LARGE SCALE GENOMIC DNA]</scope>
    <source>
        <strain evidence="7 8">MM4-1A</strain>
    </source>
</reference>
<dbReference type="GO" id="GO:0070041">
    <property type="term" value="F:rRNA (uridine-C5-)-methyltransferase activity"/>
    <property type="evidence" value="ECO:0007669"/>
    <property type="project" value="TreeGrafter"/>
</dbReference>
<feature type="binding site" evidence="4">
    <location>
        <position position="337"/>
    </location>
    <ligand>
        <name>S-adenosyl-L-methionine</name>
        <dbReference type="ChEBI" id="CHEBI:59789"/>
    </ligand>
</feature>
<keyword evidence="1 4" id="KW-0489">Methyltransferase</keyword>
<dbReference type="InterPro" id="IPR030391">
    <property type="entry name" value="MeTrfase_TrmA_CS"/>
</dbReference>
<evidence type="ECO:0000256" key="5">
    <source>
        <dbReference type="PROSITE-ProRule" id="PRU10015"/>
    </source>
</evidence>
<evidence type="ECO:0000256" key="4">
    <source>
        <dbReference type="PROSITE-ProRule" id="PRU01024"/>
    </source>
</evidence>
<dbReference type="SUPFAM" id="SSF50249">
    <property type="entry name" value="Nucleic acid-binding proteins"/>
    <property type="match status" value="1"/>
</dbReference>
<evidence type="ECO:0000256" key="2">
    <source>
        <dbReference type="ARBA" id="ARBA00022679"/>
    </source>
</evidence>
<dbReference type="Gene3D" id="3.40.50.150">
    <property type="entry name" value="Vaccinia Virus protein VP39"/>
    <property type="match status" value="1"/>
</dbReference>
<feature type="binding site" evidence="4">
    <location>
        <position position="308"/>
    </location>
    <ligand>
        <name>S-adenosyl-L-methionine</name>
        <dbReference type="ChEBI" id="CHEBI:59789"/>
    </ligand>
</feature>
<dbReference type="NCBIfam" id="TIGR00479">
    <property type="entry name" value="rumA"/>
    <property type="match status" value="1"/>
</dbReference>
<feature type="binding site" evidence="4">
    <location>
        <position position="358"/>
    </location>
    <ligand>
        <name>S-adenosyl-L-methionine</name>
        <dbReference type="ChEBI" id="CHEBI:59789"/>
    </ligand>
</feature>
<dbReference type="InterPro" id="IPR029063">
    <property type="entry name" value="SAM-dependent_MTases_sf"/>
</dbReference>
<dbReference type="FunFam" id="3.40.50.150:FF:000009">
    <property type="entry name" value="23S rRNA (Uracil(1939)-C(5))-methyltransferase RlmD"/>
    <property type="match status" value="1"/>
</dbReference>
<dbReference type="Pfam" id="PF05958">
    <property type="entry name" value="tRNA_U5-meth_tr"/>
    <property type="match status" value="1"/>
</dbReference>
<dbReference type="InterPro" id="IPR002792">
    <property type="entry name" value="TRAM_dom"/>
</dbReference>
<dbReference type="PROSITE" id="PS01230">
    <property type="entry name" value="TRMA_1"/>
    <property type="match status" value="1"/>
</dbReference>
<feature type="binding site" evidence="4">
    <location>
        <position position="406"/>
    </location>
    <ligand>
        <name>S-adenosyl-L-methionine</name>
        <dbReference type="ChEBI" id="CHEBI:59789"/>
    </ligand>
</feature>
<feature type="active site" evidence="5">
    <location>
        <position position="433"/>
    </location>
</feature>
<dbReference type="EMBL" id="ACGX02000007">
    <property type="protein sequence ID" value="EGC14285.1"/>
    <property type="molecule type" value="Genomic_DNA"/>
</dbReference>
<feature type="domain" description="TRAM" evidence="6">
    <location>
        <begin position="27"/>
        <end position="85"/>
    </location>
</feature>
<sequence length="480" mass="53816">MAVCFVIIGEVCNVEINGGITLKLNIPVHKNEEYPAKVVDLSYEGNGVVKIDDFPVFVPNALPGEEITVKITKVTSHFAWGRVMDWQTKSPDRVDVKDKKYIQTGIAPLGHLKYDAQLKFKQHQIQELLAKAHLDEIEVLPTMGMEKPYHYRNKAQVPVKMVHGQLETGFYKRGSHNLVPIEDFYIQDPEIDKAIVVVRDLLRQYHITPYDEQTGKGVIRTVMVRRGYYSHEMMVVLVTNTKRLPMEKQIVDGIVAGVPEVKSIVQNINDKRTNRLLGNKNKTLWGADEIHDQLLGIDFAISPLSFYQVNPQQTERLYQTAIDNAGLDGNQTVIDAYCGIGTISLAVAKHAKQVYGVEIVPAAIEDAKHNAKRNGIKNAKFVVGKAEEQFAKWQAEGLKPDVVIVDPPRKGLAESLIEATGKMGPKKVIYVSCNPATLVRDIKRFADQGYHVTKPIQPVDQFPQTTHVESVTVLERAQND</sequence>
<dbReference type="GO" id="GO:0070475">
    <property type="term" value="P:rRNA base methylation"/>
    <property type="evidence" value="ECO:0007669"/>
    <property type="project" value="TreeGrafter"/>
</dbReference>
<proteinExistence type="inferred from homology"/>
<accession>A0A828RF98</accession>
<evidence type="ECO:0000256" key="3">
    <source>
        <dbReference type="ARBA" id="ARBA00022691"/>
    </source>
</evidence>
<dbReference type="Pfam" id="PF01938">
    <property type="entry name" value="TRAM"/>
    <property type="match status" value="1"/>
</dbReference>
<evidence type="ECO:0000313" key="7">
    <source>
        <dbReference type="EMBL" id="EGC14285.1"/>
    </source>
</evidence>